<evidence type="ECO:0000256" key="1">
    <source>
        <dbReference type="SAM" id="MobiDB-lite"/>
    </source>
</evidence>
<dbReference type="OrthoDB" id="3235960at2759"/>
<name>A0A164MK30_9AGAM</name>
<feature type="transmembrane region" description="Helical" evidence="2">
    <location>
        <begin position="241"/>
        <end position="262"/>
    </location>
</feature>
<evidence type="ECO:0000256" key="2">
    <source>
        <dbReference type="SAM" id="Phobius"/>
    </source>
</evidence>
<dbReference type="AlphaFoldDB" id="A0A164MK30"/>
<reference evidence="4 5" key="1">
    <citation type="journal article" date="2016" name="Mol. Biol. Evol.">
        <title>Comparative Genomics of Early-Diverging Mushroom-Forming Fungi Provides Insights into the Origins of Lignocellulose Decay Capabilities.</title>
        <authorList>
            <person name="Nagy L.G."/>
            <person name="Riley R."/>
            <person name="Tritt A."/>
            <person name="Adam C."/>
            <person name="Daum C."/>
            <person name="Floudas D."/>
            <person name="Sun H."/>
            <person name="Yadav J.S."/>
            <person name="Pangilinan J."/>
            <person name="Larsson K.H."/>
            <person name="Matsuura K."/>
            <person name="Barry K."/>
            <person name="Labutti K."/>
            <person name="Kuo R."/>
            <person name="Ohm R.A."/>
            <person name="Bhattacharya S.S."/>
            <person name="Shirouzu T."/>
            <person name="Yoshinaga Y."/>
            <person name="Martin F.M."/>
            <person name="Grigoriev I.V."/>
            <person name="Hibbett D.S."/>
        </authorList>
    </citation>
    <scope>NUCLEOTIDE SEQUENCE [LARGE SCALE GENOMIC DNA]</scope>
    <source>
        <strain evidence="4 5">HHB9708</strain>
    </source>
</reference>
<evidence type="ECO:0000313" key="4">
    <source>
        <dbReference type="EMBL" id="KZS86788.1"/>
    </source>
</evidence>
<proteinExistence type="predicted"/>
<evidence type="ECO:0000313" key="5">
    <source>
        <dbReference type="Proteomes" id="UP000076722"/>
    </source>
</evidence>
<keyword evidence="2" id="KW-0812">Transmembrane</keyword>
<feature type="transmembrane region" description="Helical" evidence="2">
    <location>
        <begin position="148"/>
        <end position="169"/>
    </location>
</feature>
<gene>
    <name evidence="4" type="ORF">SISNIDRAFT_491633</name>
</gene>
<feature type="transmembrane region" description="Helical" evidence="2">
    <location>
        <begin position="202"/>
        <end position="229"/>
    </location>
</feature>
<feature type="region of interest" description="Disordered" evidence="1">
    <location>
        <begin position="345"/>
        <end position="369"/>
    </location>
</feature>
<dbReference type="Proteomes" id="UP000076722">
    <property type="component" value="Unassembled WGS sequence"/>
</dbReference>
<keyword evidence="2" id="KW-0472">Membrane</keyword>
<keyword evidence="5" id="KW-1185">Reference proteome</keyword>
<dbReference type="InterPro" id="IPR045338">
    <property type="entry name" value="DUF6535"/>
</dbReference>
<dbReference type="Pfam" id="PF20153">
    <property type="entry name" value="DUF6535"/>
    <property type="match status" value="1"/>
</dbReference>
<sequence length="1030" mass="117374">MADPEQQITVTAKDGSSTSIGDLGMKFDVMIDLMKSHMAIATEQSQILRDHSTMLEALEKDATRDDKAYEARGLTDESTWGALDKEALAKIKVLVDGWKDLMNVSLIFIALFLTVVTAFISPIIQLFSTPSSTKSKPPLPPTSLQLVALFYYLALMFSICNSVMCVLGLQWAGRLLSTPLGNTNLERALNRERRKALAEQRLLPLMSVLFWTLLLSIGFFVVGFLIQFWAISFSFDEHAPILVIGAVSTTALAITILGVILATTYHAMVHKNSPFESPLSTASVATLAWLKRVTGKSEKKTTKKRDERRRWYQQGFMIKQANSFRHRVQGFPRWVAAKLNLSPGSPSHKLSGEKERHEDNPEPETEEEKPIEVLMKERADDNENVQALKAYARLVINTNDAEVLERAVPSFEIAEWCTSGGTLLPVFLAVRERFMATDTSFRVKETVTQHLVYCIEWSESRYRSWWRTDLEDNAITRWCRDQCKNLVRQSHESHRQFFSSWVFFTSFDPHTEDLRGYPWEQSYEESVARVLASFDQNGKLGDREYVFSSAVEECGSLLRDGRSDDVTHLLPWAYRPSILQSLLRNPHMRWGYIEGIVALITRGNEVAVLREMAGFFSNLPDVKPIDAELLVIEFLGSLIPSLPSTFTLPRSFDLAPTLSLLLRYQSNIYQGSLPGYCDTLMYFLDHGGFEVLSSLRPAHDFFQLCLALRMYEDHPNTFRRVRARFYLEQHGALTTRPLPSPRELQNLVQLLQSNQNNEPSRYLENNFVDVVKDCVALCRVGEEVKINNLLSDVDRVSLLGLILQNLHFSGRDISALISLIIDRNEAEHIRAAPDLITKIWLTNIWPMARFDGDLPVLAFLTSLIPSLPFGYIVPQEFDLSQTLSLFIYYELDPQTWRKYSDTLIHYLDRGALQTLSNKDSARDFLNLCIDPSQKMQNEWTEDQQTSTFTRERAIQLKKKLEELNTAATPAVVDPPIPLNPEVKACARLLGLRIRDAFTRRVEDIRRWNWRGRAAATASDVEMALRDQSET</sequence>
<evidence type="ECO:0000259" key="3">
    <source>
        <dbReference type="Pfam" id="PF20153"/>
    </source>
</evidence>
<dbReference type="STRING" id="1314777.A0A164MK30"/>
<feature type="domain" description="DUF6535" evidence="3">
    <location>
        <begin position="80"/>
        <end position="230"/>
    </location>
</feature>
<feature type="compositionally biased region" description="Basic and acidic residues" evidence="1">
    <location>
        <begin position="350"/>
        <end position="360"/>
    </location>
</feature>
<dbReference type="EMBL" id="KV419468">
    <property type="protein sequence ID" value="KZS86788.1"/>
    <property type="molecule type" value="Genomic_DNA"/>
</dbReference>
<keyword evidence="2" id="KW-1133">Transmembrane helix</keyword>
<feature type="transmembrane region" description="Helical" evidence="2">
    <location>
        <begin position="106"/>
        <end position="128"/>
    </location>
</feature>
<protein>
    <recommendedName>
        <fullName evidence="3">DUF6535 domain-containing protein</fullName>
    </recommendedName>
</protein>
<organism evidence="4 5">
    <name type="scientific">Sistotremastrum niveocremeum HHB9708</name>
    <dbReference type="NCBI Taxonomy" id="1314777"/>
    <lineage>
        <taxon>Eukaryota</taxon>
        <taxon>Fungi</taxon>
        <taxon>Dikarya</taxon>
        <taxon>Basidiomycota</taxon>
        <taxon>Agaricomycotina</taxon>
        <taxon>Agaricomycetes</taxon>
        <taxon>Sistotremastrales</taxon>
        <taxon>Sistotremastraceae</taxon>
        <taxon>Sertulicium</taxon>
        <taxon>Sertulicium niveocremeum</taxon>
    </lineage>
</organism>
<accession>A0A164MK30</accession>